<dbReference type="AlphaFoldDB" id="A0A1I4RI10"/>
<dbReference type="RefSeq" id="WP_093475184.1">
    <property type="nucleotide sequence ID" value="NZ_FOUI01000007.1"/>
</dbReference>
<organism evidence="1 2">
    <name type="scientific">Halopseudomonas yangmingensis</name>
    <dbReference type="NCBI Taxonomy" id="1720063"/>
    <lineage>
        <taxon>Bacteria</taxon>
        <taxon>Pseudomonadati</taxon>
        <taxon>Pseudomonadota</taxon>
        <taxon>Gammaproteobacteria</taxon>
        <taxon>Pseudomonadales</taxon>
        <taxon>Pseudomonadaceae</taxon>
        <taxon>Halopseudomonas</taxon>
    </lineage>
</organism>
<protein>
    <submittedName>
        <fullName evidence="1">Uncharacterized protein</fullName>
    </submittedName>
</protein>
<keyword evidence="2" id="KW-1185">Reference proteome</keyword>
<name>A0A1I4RI10_9GAMM</name>
<gene>
    <name evidence="1" type="ORF">SAMN05216217_1078</name>
</gene>
<dbReference type="OrthoDB" id="6959686at2"/>
<proteinExistence type="predicted"/>
<evidence type="ECO:0000313" key="1">
    <source>
        <dbReference type="EMBL" id="SFM51891.1"/>
    </source>
</evidence>
<evidence type="ECO:0000313" key="2">
    <source>
        <dbReference type="Proteomes" id="UP000243629"/>
    </source>
</evidence>
<sequence>MKKIFYALVFTMSFVGIIVSNNAFALNNAILGLRDFTDLDALPEAMTCRKIIQGQYGHITCRLGFPDETRVLWDSQRGANVRIFTFQNANCVDGECYIDNRQVGYWNGELKPAIPFGYFIQTTSDGMPVVYRHDKYQEYSSQNLSYVQVGDLLHKWLRRTGRDEEGANRIVGAFYEGGVDKYLQDKKGGNKPSAITKVTEAWCNPRMDDECYINNEPVSIDDLHKYLPYVDEDKVDAAGGTCDYPICYDKNHKPVGLRR</sequence>
<accession>A0A1I4RI10</accession>
<dbReference type="Proteomes" id="UP000243629">
    <property type="component" value="Unassembled WGS sequence"/>
</dbReference>
<dbReference type="EMBL" id="FOUI01000007">
    <property type="protein sequence ID" value="SFM51891.1"/>
    <property type="molecule type" value="Genomic_DNA"/>
</dbReference>
<reference evidence="2" key="1">
    <citation type="submission" date="2016-10" db="EMBL/GenBank/DDBJ databases">
        <authorList>
            <person name="Varghese N."/>
            <person name="Submissions S."/>
        </authorList>
    </citation>
    <scope>NUCLEOTIDE SEQUENCE [LARGE SCALE GENOMIC DNA]</scope>
    <source>
        <strain evidence="2">DSM 24213</strain>
    </source>
</reference>